<gene>
    <name evidence="3" type="ORF">HID58_059569</name>
</gene>
<evidence type="ECO:0000259" key="2">
    <source>
        <dbReference type="Pfam" id="PF22916"/>
    </source>
</evidence>
<keyword evidence="1" id="KW-0732">Signal</keyword>
<feature type="domain" description="UTP25 NTP hydrolase-like" evidence="2">
    <location>
        <begin position="60"/>
        <end position="160"/>
    </location>
</feature>
<dbReference type="InterPro" id="IPR010678">
    <property type="entry name" value="UTP25"/>
</dbReference>
<dbReference type="Proteomes" id="UP000824890">
    <property type="component" value="Unassembled WGS sequence"/>
</dbReference>
<accession>A0ABQ7ZTE8</accession>
<reference evidence="3 4" key="1">
    <citation type="submission" date="2021-05" db="EMBL/GenBank/DDBJ databases">
        <title>Genome Assembly of Synthetic Allotetraploid Brassica napus Reveals Homoeologous Exchanges between Subgenomes.</title>
        <authorList>
            <person name="Davis J.T."/>
        </authorList>
    </citation>
    <scope>NUCLEOTIDE SEQUENCE [LARGE SCALE GENOMIC DNA]</scope>
    <source>
        <strain evidence="4">cv. Da-Ae</strain>
        <tissue evidence="3">Seedling</tissue>
    </source>
</reference>
<keyword evidence="4" id="KW-1185">Reference proteome</keyword>
<dbReference type="Pfam" id="PF22916">
    <property type="entry name" value="UTP25_NTPase-like"/>
    <property type="match status" value="1"/>
</dbReference>
<evidence type="ECO:0000256" key="1">
    <source>
        <dbReference type="SAM" id="SignalP"/>
    </source>
</evidence>
<protein>
    <recommendedName>
        <fullName evidence="2">UTP25 NTP hydrolase-like domain-containing protein</fullName>
    </recommendedName>
</protein>
<sequence length="219" mass="24935">MAWSLSSMFLFSFLVFNRVEGKQVLEDGYEVTTVVDGHKSGLNPHTLESFLRTTTSSTLEKYCHCVVNRLIQLTPDAHRDTVFHHSRFNDEFRSEEESDEKDDDGSLQNLVIGKPYLVKGTMMIPLKSIRLYNDFITSDMIIASPLGLQLALGKEEDKKRLSKEKDNNCILHLLSVTTSSVDLLFAVVVKRALILINSCARTLYVYVREQQVITFHVNC</sequence>
<dbReference type="PANTHER" id="PTHR12933:SF0">
    <property type="entry name" value="U3 SMALL NUCLEOLAR RNA-ASSOCIATED PROTEIN 25 HOMOLOG"/>
    <property type="match status" value="1"/>
</dbReference>
<name>A0ABQ7ZTE8_BRANA</name>
<evidence type="ECO:0000313" key="3">
    <source>
        <dbReference type="EMBL" id="KAH0883473.1"/>
    </source>
</evidence>
<dbReference type="EMBL" id="JAGKQM010000014">
    <property type="protein sequence ID" value="KAH0883473.1"/>
    <property type="molecule type" value="Genomic_DNA"/>
</dbReference>
<evidence type="ECO:0000313" key="4">
    <source>
        <dbReference type="Proteomes" id="UP000824890"/>
    </source>
</evidence>
<dbReference type="InterPro" id="IPR053940">
    <property type="entry name" value="UTP25_NTPase-like"/>
</dbReference>
<comment type="caution">
    <text evidence="3">The sequence shown here is derived from an EMBL/GenBank/DDBJ whole genome shotgun (WGS) entry which is preliminary data.</text>
</comment>
<feature type="signal peptide" evidence="1">
    <location>
        <begin position="1"/>
        <end position="21"/>
    </location>
</feature>
<dbReference type="PANTHER" id="PTHR12933">
    <property type="entry name" value="ORF PROTEIN-RELATED"/>
    <property type="match status" value="1"/>
</dbReference>
<organism evidence="3 4">
    <name type="scientific">Brassica napus</name>
    <name type="common">Rape</name>
    <dbReference type="NCBI Taxonomy" id="3708"/>
    <lineage>
        <taxon>Eukaryota</taxon>
        <taxon>Viridiplantae</taxon>
        <taxon>Streptophyta</taxon>
        <taxon>Embryophyta</taxon>
        <taxon>Tracheophyta</taxon>
        <taxon>Spermatophyta</taxon>
        <taxon>Magnoliopsida</taxon>
        <taxon>eudicotyledons</taxon>
        <taxon>Gunneridae</taxon>
        <taxon>Pentapetalae</taxon>
        <taxon>rosids</taxon>
        <taxon>malvids</taxon>
        <taxon>Brassicales</taxon>
        <taxon>Brassicaceae</taxon>
        <taxon>Brassiceae</taxon>
        <taxon>Brassica</taxon>
    </lineage>
</organism>
<feature type="chain" id="PRO_5045162764" description="UTP25 NTP hydrolase-like domain-containing protein" evidence="1">
    <location>
        <begin position="22"/>
        <end position="219"/>
    </location>
</feature>
<proteinExistence type="predicted"/>